<dbReference type="EMBL" id="FWWY01000001">
    <property type="protein sequence ID" value="SMC03105.1"/>
    <property type="molecule type" value="Genomic_DNA"/>
</dbReference>
<keyword evidence="15" id="KW-1185">Reference proteome</keyword>
<dbReference type="PROSITE" id="PS00792">
    <property type="entry name" value="DHPS_1"/>
    <property type="match status" value="1"/>
</dbReference>
<feature type="domain" description="Pterin-binding" evidence="13">
    <location>
        <begin position="21"/>
        <end position="270"/>
    </location>
</feature>
<keyword evidence="8 12" id="KW-0479">Metal-binding</keyword>
<dbReference type="InterPro" id="IPR000489">
    <property type="entry name" value="Pterin-binding_dom"/>
</dbReference>
<evidence type="ECO:0000256" key="5">
    <source>
        <dbReference type="ARBA" id="ARBA00012458"/>
    </source>
</evidence>
<evidence type="ECO:0000256" key="7">
    <source>
        <dbReference type="ARBA" id="ARBA00022679"/>
    </source>
</evidence>
<comment type="catalytic activity">
    <reaction evidence="1">
        <text>(7,8-dihydropterin-6-yl)methyl diphosphate + 4-aminobenzoate = 7,8-dihydropteroate + diphosphate</text>
        <dbReference type="Rhea" id="RHEA:19949"/>
        <dbReference type="ChEBI" id="CHEBI:17836"/>
        <dbReference type="ChEBI" id="CHEBI:17839"/>
        <dbReference type="ChEBI" id="CHEBI:33019"/>
        <dbReference type="ChEBI" id="CHEBI:72950"/>
        <dbReference type="EC" id="2.5.1.15"/>
    </reaction>
</comment>
<dbReference type="EC" id="2.5.1.15" evidence="5 12"/>
<name>A0A1W1WA40_SULTA</name>
<evidence type="ECO:0000256" key="6">
    <source>
        <dbReference type="ARBA" id="ARBA00016919"/>
    </source>
</evidence>
<evidence type="ECO:0000256" key="11">
    <source>
        <dbReference type="ARBA" id="ARBA00030193"/>
    </source>
</evidence>
<evidence type="ECO:0000256" key="4">
    <source>
        <dbReference type="ARBA" id="ARBA00009503"/>
    </source>
</evidence>
<evidence type="ECO:0000256" key="3">
    <source>
        <dbReference type="ARBA" id="ARBA00004763"/>
    </source>
</evidence>
<evidence type="ECO:0000256" key="12">
    <source>
        <dbReference type="RuleBase" id="RU361205"/>
    </source>
</evidence>
<dbReference type="RefSeq" id="WP_037911939.1">
    <property type="nucleotide sequence ID" value="NZ_FWWY01000001.1"/>
</dbReference>
<comment type="pathway">
    <text evidence="3 12">Cofactor biosynthesis; tetrahydrofolate biosynthesis; 7,8-dihydrofolate from 2-amino-4-hydroxy-6-hydroxymethyl-7,8-dihydropteridine diphosphate and 4-aminobenzoate: step 1/2.</text>
</comment>
<evidence type="ECO:0000259" key="13">
    <source>
        <dbReference type="PROSITE" id="PS50972"/>
    </source>
</evidence>
<comment type="similarity">
    <text evidence="4 12">Belongs to the DHPS family.</text>
</comment>
<dbReference type="GO" id="GO:0004156">
    <property type="term" value="F:dihydropteroate synthase activity"/>
    <property type="evidence" value="ECO:0007669"/>
    <property type="project" value="UniProtKB-EC"/>
</dbReference>
<evidence type="ECO:0000313" key="14">
    <source>
        <dbReference type="EMBL" id="SMC03105.1"/>
    </source>
</evidence>
<dbReference type="NCBIfam" id="TIGR01496">
    <property type="entry name" value="DHPS"/>
    <property type="match status" value="1"/>
</dbReference>
<dbReference type="PANTHER" id="PTHR20941">
    <property type="entry name" value="FOLATE SYNTHESIS PROTEINS"/>
    <property type="match status" value="1"/>
</dbReference>
<evidence type="ECO:0000313" key="15">
    <source>
        <dbReference type="Proteomes" id="UP000192660"/>
    </source>
</evidence>
<dbReference type="PROSITE" id="PS50972">
    <property type="entry name" value="PTERIN_BINDING"/>
    <property type="match status" value="1"/>
</dbReference>
<evidence type="ECO:0000256" key="1">
    <source>
        <dbReference type="ARBA" id="ARBA00000012"/>
    </source>
</evidence>
<evidence type="ECO:0000256" key="8">
    <source>
        <dbReference type="ARBA" id="ARBA00022723"/>
    </source>
</evidence>
<comment type="cofactor">
    <cofactor evidence="2 12">
        <name>Mg(2+)</name>
        <dbReference type="ChEBI" id="CHEBI:18420"/>
    </cofactor>
</comment>
<evidence type="ECO:0000256" key="10">
    <source>
        <dbReference type="ARBA" id="ARBA00022909"/>
    </source>
</evidence>
<dbReference type="InterPro" id="IPR045031">
    <property type="entry name" value="DHP_synth-like"/>
</dbReference>
<reference evidence="15" key="1">
    <citation type="submission" date="2017-04" db="EMBL/GenBank/DDBJ databases">
        <authorList>
            <person name="Varghese N."/>
            <person name="Submissions S."/>
        </authorList>
    </citation>
    <scope>NUCLEOTIDE SEQUENCE [LARGE SCALE GENOMIC DNA]</scope>
    <source>
        <strain evidence="15">DSM 9293</strain>
    </source>
</reference>
<dbReference type="GO" id="GO:0046656">
    <property type="term" value="P:folic acid biosynthetic process"/>
    <property type="evidence" value="ECO:0007669"/>
    <property type="project" value="UniProtKB-KW"/>
</dbReference>
<sequence length="279" mass="31060">MKSVSRVFQCQQRALVLGENTKIMGIVNVTPDSFSDGGQYVELNRILEHVEQLVQDGADIIDIGAESTRPGYEPVAKEIEWQRLEEPILAIRSHWPDVCLSVDTQKAWVADRAVKAGVDIVNDIWGLAGDPDMAQVVSQHQAGLVMMFNRVSPWLPGTIDIGAMVDFFRQQLDFARHQGIAEDHILIDPGLGFGYGVDDNWIVLRHLEEFVGYGAGLLLGPSRKRFLGSVTDKPPRERDVATAAVAALAVPYHVDVLRVHNVKTTRDALRVADKWYRDV</sequence>
<keyword evidence="10 12" id="KW-0289">Folate biosynthesis</keyword>
<accession>A0A1W1WA40</accession>
<evidence type="ECO:0000256" key="2">
    <source>
        <dbReference type="ARBA" id="ARBA00001946"/>
    </source>
</evidence>
<dbReference type="PANTHER" id="PTHR20941:SF1">
    <property type="entry name" value="FOLIC ACID SYNTHESIS PROTEIN FOL1"/>
    <property type="match status" value="1"/>
</dbReference>
<protein>
    <recommendedName>
        <fullName evidence="6 12">Dihydropteroate synthase</fullName>
        <shortName evidence="12">DHPS</shortName>
        <ecNumber evidence="5 12">2.5.1.15</ecNumber>
    </recommendedName>
    <alternativeName>
        <fullName evidence="11 12">Dihydropteroate pyrophosphorylase</fullName>
    </alternativeName>
</protein>
<dbReference type="GO" id="GO:0005829">
    <property type="term" value="C:cytosol"/>
    <property type="evidence" value="ECO:0007669"/>
    <property type="project" value="TreeGrafter"/>
</dbReference>
<dbReference type="UniPathway" id="UPA00077">
    <property type="reaction ID" value="UER00156"/>
</dbReference>
<gene>
    <name evidence="14" type="ORF">SAMN00768000_0910</name>
</gene>
<keyword evidence="9 12" id="KW-0460">Magnesium</keyword>
<comment type="function">
    <text evidence="12">Catalyzes the condensation of para-aminobenzoate (pABA) with 6-hydroxymethyl-7,8-dihydropterin diphosphate (DHPt-PP) to form 7,8-dihydropteroate (H2Pte), the immediate precursor of folate derivatives.</text>
</comment>
<organism evidence="14 15">
    <name type="scientific">Sulfobacillus thermosulfidooxidans (strain DSM 9293 / VKM B-1269 / AT-1)</name>
    <dbReference type="NCBI Taxonomy" id="929705"/>
    <lineage>
        <taxon>Bacteria</taxon>
        <taxon>Bacillati</taxon>
        <taxon>Bacillota</taxon>
        <taxon>Clostridia</taxon>
        <taxon>Eubacteriales</taxon>
        <taxon>Clostridiales Family XVII. Incertae Sedis</taxon>
        <taxon>Sulfobacillus</taxon>
    </lineage>
</organism>
<dbReference type="Pfam" id="PF00809">
    <property type="entry name" value="Pterin_bind"/>
    <property type="match status" value="1"/>
</dbReference>
<dbReference type="Proteomes" id="UP000192660">
    <property type="component" value="Unassembled WGS sequence"/>
</dbReference>
<dbReference type="OrthoDB" id="9811744at2"/>
<proteinExistence type="inferred from homology"/>
<dbReference type="PROSITE" id="PS00793">
    <property type="entry name" value="DHPS_2"/>
    <property type="match status" value="1"/>
</dbReference>
<dbReference type="SUPFAM" id="SSF51717">
    <property type="entry name" value="Dihydropteroate synthetase-like"/>
    <property type="match status" value="1"/>
</dbReference>
<dbReference type="AlphaFoldDB" id="A0A1W1WA40"/>
<keyword evidence="7 12" id="KW-0808">Transferase</keyword>
<dbReference type="Gene3D" id="3.20.20.20">
    <property type="entry name" value="Dihydropteroate synthase-like"/>
    <property type="match status" value="1"/>
</dbReference>
<dbReference type="GO" id="GO:0046872">
    <property type="term" value="F:metal ion binding"/>
    <property type="evidence" value="ECO:0007669"/>
    <property type="project" value="UniProtKB-KW"/>
</dbReference>
<dbReference type="GO" id="GO:0046654">
    <property type="term" value="P:tetrahydrofolate biosynthetic process"/>
    <property type="evidence" value="ECO:0007669"/>
    <property type="project" value="UniProtKB-UniPathway"/>
</dbReference>
<dbReference type="STRING" id="28034.BFX07_09315"/>
<dbReference type="InterPro" id="IPR011005">
    <property type="entry name" value="Dihydropteroate_synth-like_sf"/>
</dbReference>
<dbReference type="InterPro" id="IPR006390">
    <property type="entry name" value="DHP_synth_dom"/>
</dbReference>
<dbReference type="CDD" id="cd00739">
    <property type="entry name" value="DHPS"/>
    <property type="match status" value="1"/>
</dbReference>
<evidence type="ECO:0000256" key="9">
    <source>
        <dbReference type="ARBA" id="ARBA00022842"/>
    </source>
</evidence>